<dbReference type="PRINTS" id="PR00085">
    <property type="entry name" value="THFDHDRGNASE"/>
</dbReference>
<evidence type="ECO:0000259" key="3">
    <source>
        <dbReference type="Pfam" id="PF02882"/>
    </source>
</evidence>
<dbReference type="PANTHER" id="PTHR48099:SF3">
    <property type="entry name" value="METHYLENETETRAHYDROFOLATE DEHYDROGENASE [NAD(+)]"/>
    <property type="match status" value="1"/>
</dbReference>
<dbReference type="Pfam" id="PF00763">
    <property type="entry name" value="THF_DHG_CYH"/>
    <property type="match status" value="1"/>
</dbReference>
<keyword evidence="4" id="KW-0560">Oxidoreductase</keyword>
<proteinExistence type="predicted"/>
<dbReference type="InterPro" id="IPR046346">
    <property type="entry name" value="Aminoacid_DH-like_N_sf"/>
</dbReference>
<dbReference type="InterPro" id="IPR020630">
    <property type="entry name" value="THF_DH/CycHdrlase_cat_dom"/>
</dbReference>
<dbReference type="SUPFAM" id="SSF53223">
    <property type="entry name" value="Aminoacid dehydrogenase-like, N-terminal domain"/>
    <property type="match status" value="1"/>
</dbReference>
<dbReference type="PANTHER" id="PTHR48099">
    <property type="entry name" value="C-1-TETRAHYDROFOLATE SYNTHASE, CYTOPLASMIC-RELATED"/>
    <property type="match status" value="1"/>
</dbReference>
<accession>A0ABR4MXI0</accession>
<sequence length="320" mass="35293">MGSSSLPLNSIAMACQVVNAAKVATAFINEVRAAIDASAASPLLVGFLANDDPAARKYAEWTARTCQETGIRFELRECPRTELEDRIVDANEDPAVNGIMVYYPVFGGPQDQYIQNTISFSKDVEGLCHKYRYNMYHNIRFLDKAETQKCIIPCTPLAVVKILEFIGVYNSILPYGNRLHGRVITIVNRSEVVGRPLACLLANDGAKVFSVDEFGIMEFHRGEGIKLKKHEVFETKVTLAEALAKSDVVITGVPSPNYKLDTSLLKDGVIAINFSTFKNIDHDAIKEKASIFVPSIGKVTVAMLERNLLRLQAYQASQSA</sequence>
<dbReference type="GO" id="GO:0004487">
    <property type="term" value="F:methylenetetrahydrofolate dehydrogenase (NAD+) activity"/>
    <property type="evidence" value="ECO:0007669"/>
    <property type="project" value="UniProtKB-EC"/>
</dbReference>
<dbReference type="Proteomes" id="UP001527925">
    <property type="component" value="Unassembled WGS sequence"/>
</dbReference>
<evidence type="ECO:0000313" key="5">
    <source>
        <dbReference type="Proteomes" id="UP001527925"/>
    </source>
</evidence>
<dbReference type="Gene3D" id="3.40.50.10860">
    <property type="entry name" value="Leucine Dehydrogenase, chain A, domain 1"/>
    <property type="match status" value="1"/>
</dbReference>
<dbReference type="InterPro" id="IPR000672">
    <property type="entry name" value="THF_DH/CycHdrlase"/>
</dbReference>
<evidence type="ECO:0000256" key="1">
    <source>
        <dbReference type="ARBA" id="ARBA00022563"/>
    </source>
</evidence>
<protein>
    <submittedName>
        <fullName evidence="4">Methylenetetrahydrofolate dehydrogenase [NAD(+)]</fullName>
        <ecNumber evidence="4">1.5.1.15</ecNumber>
    </submittedName>
</protein>
<dbReference type="SUPFAM" id="SSF51735">
    <property type="entry name" value="NAD(P)-binding Rossmann-fold domains"/>
    <property type="match status" value="1"/>
</dbReference>
<dbReference type="InterPro" id="IPR036291">
    <property type="entry name" value="NAD(P)-bd_dom_sf"/>
</dbReference>
<dbReference type="InterPro" id="IPR020631">
    <property type="entry name" value="THF_DH/CycHdrlase_NAD-bd_dom"/>
</dbReference>
<keyword evidence="5" id="KW-1185">Reference proteome</keyword>
<feature type="domain" description="Tetrahydrofolate dehydrogenase/cyclohydrolase NAD(P)-binding" evidence="3">
    <location>
        <begin position="153"/>
        <end position="212"/>
    </location>
</feature>
<dbReference type="InterPro" id="IPR035812">
    <property type="entry name" value="m-THF_DH_NAD-bd"/>
</dbReference>
<dbReference type="EC" id="1.5.1.15" evidence="4"/>
<dbReference type="CDD" id="cd01079">
    <property type="entry name" value="NAD_bind_m-THF_DH"/>
    <property type="match status" value="1"/>
</dbReference>
<dbReference type="EMBL" id="JADGIZ020000081">
    <property type="protein sequence ID" value="KAL2911972.1"/>
    <property type="molecule type" value="Genomic_DNA"/>
</dbReference>
<gene>
    <name evidence="4" type="primary">mtd1</name>
    <name evidence="4" type="ORF">HK105_208519</name>
</gene>
<name>A0ABR4MXI0_9FUNG</name>
<organism evidence="4 5">
    <name type="scientific">Polyrhizophydium stewartii</name>
    <dbReference type="NCBI Taxonomy" id="2732419"/>
    <lineage>
        <taxon>Eukaryota</taxon>
        <taxon>Fungi</taxon>
        <taxon>Fungi incertae sedis</taxon>
        <taxon>Chytridiomycota</taxon>
        <taxon>Chytridiomycota incertae sedis</taxon>
        <taxon>Chytridiomycetes</taxon>
        <taxon>Rhizophydiales</taxon>
        <taxon>Rhizophydiales incertae sedis</taxon>
        <taxon>Polyrhizophydium</taxon>
    </lineage>
</organism>
<comment type="caution">
    <text evidence="4">The sequence shown here is derived from an EMBL/GenBank/DDBJ whole genome shotgun (WGS) entry which is preliminary data.</text>
</comment>
<evidence type="ECO:0000259" key="2">
    <source>
        <dbReference type="Pfam" id="PF00763"/>
    </source>
</evidence>
<dbReference type="Gene3D" id="3.40.50.720">
    <property type="entry name" value="NAD(P)-binding Rossmann-like Domain"/>
    <property type="match status" value="1"/>
</dbReference>
<dbReference type="Pfam" id="PF02882">
    <property type="entry name" value="THF_DHG_CYH_C"/>
    <property type="match status" value="1"/>
</dbReference>
<keyword evidence="1" id="KW-0554">One-carbon metabolism</keyword>
<reference evidence="4 5" key="1">
    <citation type="submission" date="2023-09" db="EMBL/GenBank/DDBJ databases">
        <title>Pangenome analysis of Batrachochytrium dendrobatidis and related Chytrids.</title>
        <authorList>
            <person name="Yacoub M.N."/>
            <person name="Stajich J.E."/>
            <person name="James T.Y."/>
        </authorList>
    </citation>
    <scope>NUCLEOTIDE SEQUENCE [LARGE SCALE GENOMIC DNA]</scope>
    <source>
        <strain evidence="4 5">JEL0888</strain>
    </source>
</reference>
<feature type="domain" description="Tetrahydrofolate dehydrogenase/cyclohydrolase catalytic" evidence="2">
    <location>
        <begin position="20"/>
        <end position="125"/>
    </location>
</feature>
<evidence type="ECO:0000313" key="4">
    <source>
        <dbReference type="EMBL" id="KAL2911972.1"/>
    </source>
</evidence>